<comment type="similarity">
    <text evidence="2">Belongs to the amino acid-polyamine-organocation (APC) superfamily. Spore germination protein (SGP) (TC 2.A.3.9) family.</text>
</comment>
<feature type="transmembrane region" description="Helical" evidence="8">
    <location>
        <begin position="181"/>
        <end position="206"/>
    </location>
</feature>
<keyword evidence="6 8" id="KW-1133">Transmembrane helix</keyword>
<evidence type="ECO:0000256" key="7">
    <source>
        <dbReference type="ARBA" id="ARBA00023136"/>
    </source>
</evidence>
<dbReference type="PANTHER" id="PTHR34975">
    <property type="entry name" value="SPORE GERMINATION PROTEIN A2"/>
    <property type="match status" value="1"/>
</dbReference>
<feature type="transmembrane region" description="Helical" evidence="8">
    <location>
        <begin position="80"/>
        <end position="106"/>
    </location>
</feature>
<dbReference type="Pfam" id="PF03845">
    <property type="entry name" value="Spore_permease"/>
    <property type="match status" value="1"/>
</dbReference>
<keyword evidence="4" id="KW-0309">Germination</keyword>
<dbReference type="PANTHER" id="PTHR34975:SF2">
    <property type="entry name" value="SPORE GERMINATION PROTEIN A2"/>
    <property type="match status" value="1"/>
</dbReference>
<keyword evidence="5 8" id="KW-0812">Transmembrane</keyword>
<evidence type="ECO:0000256" key="1">
    <source>
        <dbReference type="ARBA" id="ARBA00004141"/>
    </source>
</evidence>
<proteinExistence type="inferred from homology"/>
<evidence type="ECO:0000256" key="6">
    <source>
        <dbReference type="ARBA" id="ARBA00022989"/>
    </source>
</evidence>
<reference evidence="10" key="1">
    <citation type="journal article" date="2019" name="Int. J. Syst. Evol. Microbiol.">
        <title>The Global Catalogue of Microorganisms (GCM) 10K type strain sequencing project: providing services to taxonomists for standard genome sequencing and annotation.</title>
        <authorList>
            <consortium name="The Broad Institute Genomics Platform"/>
            <consortium name="The Broad Institute Genome Sequencing Center for Infectious Disease"/>
            <person name="Wu L."/>
            <person name="Ma J."/>
        </authorList>
    </citation>
    <scope>NUCLEOTIDE SEQUENCE [LARGE SCALE GENOMIC DNA]</scope>
    <source>
        <strain evidence="10">IBRC-M 10987</strain>
    </source>
</reference>
<organism evidence="9 10">
    <name type="scientific">Paenibacillus xanthanilyticus</name>
    <dbReference type="NCBI Taxonomy" id="1783531"/>
    <lineage>
        <taxon>Bacteria</taxon>
        <taxon>Bacillati</taxon>
        <taxon>Bacillota</taxon>
        <taxon>Bacilli</taxon>
        <taxon>Bacillales</taxon>
        <taxon>Paenibacillaceae</taxon>
        <taxon>Paenibacillus</taxon>
    </lineage>
</organism>
<evidence type="ECO:0000256" key="4">
    <source>
        <dbReference type="ARBA" id="ARBA00022544"/>
    </source>
</evidence>
<keyword evidence="10" id="KW-1185">Reference proteome</keyword>
<feature type="transmembrane region" description="Helical" evidence="8">
    <location>
        <begin position="38"/>
        <end position="59"/>
    </location>
</feature>
<comment type="caution">
    <text evidence="9">The sequence shown here is derived from an EMBL/GenBank/DDBJ whole genome shotgun (WGS) entry which is preliminary data.</text>
</comment>
<accession>A0ABV8JY75</accession>
<sequence>MPVYITSNQAVWLLFVFLTSSAIVNLPAPLISFAGGGAWIAIIAGALAGMPLLLLLLWLNRRYPGKSLIQCGQEALGLPVTLALGAAYLYYQLHIGAAVILDVAMFMRSSMMRNTESYWFIFPLFAVAAITVRTGIDKFAGLFPLLMGSVIAFTLLVTAFSTSNFEVARMLPIMPNGVGPIIHGSLFTFGLPYAEMSLFGMLLPFIGNPDKKLGRKMSFAIVGSAVCLMLSTIVALLVFGPVAGDRKYSLYEVARTVEITDVFQRIEALMAYSVIVAAFMKATIILFVAHQTCMHLLGRKEDTMLIYPLAFLMAVLSYTALHEGEANWVFLLTTTHMVWGIVCGVGPVLFIAAVAAVRKRKKASGSQEKPEAQASPS</sequence>
<protein>
    <submittedName>
        <fullName evidence="9">GerAB/ArcD/ProY family transporter</fullName>
    </submittedName>
</protein>
<evidence type="ECO:0000256" key="2">
    <source>
        <dbReference type="ARBA" id="ARBA00007998"/>
    </source>
</evidence>
<gene>
    <name evidence="9" type="ORF">ACFOZ8_09540</name>
</gene>
<dbReference type="EMBL" id="JBHSAM010000020">
    <property type="protein sequence ID" value="MFC4099902.1"/>
    <property type="molecule type" value="Genomic_DNA"/>
</dbReference>
<dbReference type="InterPro" id="IPR004761">
    <property type="entry name" value="Spore_GerAB"/>
</dbReference>
<evidence type="ECO:0000313" key="10">
    <source>
        <dbReference type="Proteomes" id="UP001595715"/>
    </source>
</evidence>
<feature type="transmembrane region" description="Helical" evidence="8">
    <location>
        <begin position="143"/>
        <end position="161"/>
    </location>
</feature>
<evidence type="ECO:0000256" key="5">
    <source>
        <dbReference type="ARBA" id="ARBA00022692"/>
    </source>
</evidence>
<evidence type="ECO:0000256" key="8">
    <source>
        <dbReference type="SAM" id="Phobius"/>
    </source>
</evidence>
<feature type="transmembrane region" description="Helical" evidence="8">
    <location>
        <begin position="336"/>
        <end position="357"/>
    </location>
</feature>
<evidence type="ECO:0000256" key="3">
    <source>
        <dbReference type="ARBA" id="ARBA00022448"/>
    </source>
</evidence>
<comment type="subcellular location">
    <subcellularLocation>
        <location evidence="1">Membrane</location>
        <topology evidence="1">Multi-pass membrane protein</topology>
    </subcellularLocation>
</comment>
<feature type="transmembrane region" description="Helical" evidence="8">
    <location>
        <begin position="269"/>
        <end position="292"/>
    </location>
</feature>
<dbReference type="RefSeq" id="WP_377718571.1">
    <property type="nucleotide sequence ID" value="NZ_JBHSAM010000020.1"/>
</dbReference>
<keyword evidence="7 8" id="KW-0472">Membrane</keyword>
<evidence type="ECO:0000313" key="9">
    <source>
        <dbReference type="EMBL" id="MFC4099902.1"/>
    </source>
</evidence>
<feature type="transmembrane region" description="Helical" evidence="8">
    <location>
        <begin position="304"/>
        <end position="321"/>
    </location>
</feature>
<name>A0ABV8JY75_9BACL</name>
<feature type="transmembrane region" description="Helical" evidence="8">
    <location>
        <begin position="218"/>
        <end position="239"/>
    </location>
</feature>
<dbReference type="Proteomes" id="UP001595715">
    <property type="component" value="Unassembled WGS sequence"/>
</dbReference>
<keyword evidence="3" id="KW-0813">Transport</keyword>
<feature type="transmembrane region" description="Helical" evidence="8">
    <location>
        <begin position="118"/>
        <end position="136"/>
    </location>
</feature>